<dbReference type="InterPro" id="IPR032871">
    <property type="entry name" value="AHH_dom_containing"/>
</dbReference>
<reference evidence="3 4" key="1">
    <citation type="submission" date="2018-11" db="EMBL/GenBank/DDBJ databases">
        <title>Genome squencing of methanotrophic bacteria isolated from alkaline groundwater in Korea.</title>
        <authorList>
            <person name="Nguyen L.N."/>
        </authorList>
    </citation>
    <scope>NUCLEOTIDE SEQUENCE [LARGE SCALE GENOMIC DNA]</scope>
    <source>
        <strain evidence="3 4">GW6</strain>
    </source>
</reference>
<dbReference type="PANTHER" id="PTHR44103:SF1">
    <property type="entry name" value="PROPROTEIN CONVERTASE P"/>
    <property type="match status" value="1"/>
</dbReference>
<dbReference type="InterPro" id="IPR025282">
    <property type="entry name" value="DUF4214"/>
</dbReference>
<dbReference type="PANTHER" id="PTHR44103">
    <property type="entry name" value="PROPROTEIN CONVERTASE P"/>
    <property type="match status" value="1"/>
</dbReference>
<dbReference type="Pfam" id="PF14412">
    <property type="entry name" value="AHH"/>
    <property type="match status" value="1"/>
</dbReference>
<evidence type="ECO:0000313" key="3">
    <source>
        <dbReference type="EMBL" id="AZG75281.1"/>
    </source>
</evidence>
<dbReference type="Proteomes" id="UP000273982">
    <property type="component" value="Chromosome"/>
</dbReference>
<dbReference type="KEGG" id="mros:EHO51_00090"/>
<evidence type="ECO:0000313" key="4">
    <source>
        <dbReference type="Proteomes" id="UP000273982"/>
    </source>
</evidence>
<feature type="domain" description="DUF4214" evidence="2">
    <location>
        <begin position="2223"/>
        <end position="2282"/>
    </location>
</feature>
<evidence type="ECO:0000259" key="2">
    <source>
        <dbReference type="Pfam" id="PF13946"/>
    </source>
</evidence>
<dbReference type="EMBL" id="CP034086">
    <property type="protein sequence ID" value="AZG75281.1"/>
    <property type="molecule type" value="Genomic_DNA"/>
</dbReference>
<name>A0A3G8M069_9HYPH</name>
<accession>A0A3G8M069</accession>
<sequence length="2553" mass="265579">MEEAHHIIEQKFEIIFGDFLERWFDFKIQSPANLINLPASDADALRLLRDEGVHASPHTGRHLRIYTQSVKSSLEAIETYLTKNPGEVDNAKKAFETLVSGLKDSLKHKVGEELYGRLYTNANKLLDDTLPKNAKGEVTNAGKALARAAATKENTQTLERLSAAVAQHLTPPNSGVTTIVGRIAAAVGISSAGDALAVGAKFVGGFAGLPVTVASFVLEPSPAGDGSAIWGPGASPHPEGSVEFFNPGAARSQLDVTGPGSSSFGKDYGDGNLPGNGIYFAPGNSVTPGFGSGLFGDATSGLGGLFDDTTSALGNLLGSANYSFGFIDNGFMFGVNWGGYQGQNINLPDFGKPVLPFDGGGSQGGWSFGFNSLGDLGRMAQGFWSDTKALFSSVGNFFGNIFGGIGDFFSSIFPVALDLNGDGVQLTPVTSSNTFFDMAGDGYQHLTAWAAPGDALLAYDANNDGKIDQQNEIDFTQWDPTATSDMQALRDVFDSDHDGKLSASDAKFSQFKLIVSNADGTQTLQTLAQAGIASINLIEDQTSRTFADGSSIDGQTSFTRTNGTTGTAATVTLVYDAAGAALRSTTTQNADGSKTIDNKSLNADGSVASERILTTSADGKTKTLSVDLDGDGVIDQIQTSVTVVNANGSKTETVTDKTAGGAVLARRATTTSADGKSITIQTDPDGGGVWTRVETIVVAADGSRTNTVSNFNVNGSLIDKTIVTTSANGLTSQTQTDVNGDAVFDLTTNDAVVVNADGSRIETVRETNANGSLRDAWVKTTSADGLSKTTVFDLDGNATTDLTTTEVVVKNADGSYSTTISDLNRDGSLRDRTKTLLSADNLSLTTQVDANGDGVWDVTTTDVTIINADGSRTQTVTNLNADGSKRDKTVIAKAADGRSRTIQIDQNGDAIWDSVETIVVAANGSSVDTTTRYNSNGSIIDKSIVSTSADGLTRTSQIDANNDAIIDLTTTETTVKNADGSSTQTTANKANNGALKDKTITTTSANGLNVSTQLDIDGNGTIDQTIADVTVVNADGSRTETITQTNGNASLRSKTVVSTSADHKTVTTTADLNGDGVTDVIESVVTATSGLTTDTVSEYNPNGTLRARTVSTVNATGLSKTAQSDVNGDGVWDTTVTDTTVLYADGSRIETALTKNANGSLRSKIVATTNATGLSVTTQSDVNGDGVNELTTTDVTVLNADGSKTETVTDFNASGTRRDQTVIVTSDDGLSVTTSMDLDGNGSVDRIRTDVTTLNADGGQVETITDKNGDGTLRDKIVIAVSDDGRTKTISSDLNGDGQNDSVETISVGANGYTVDTVVDYNPNGSLRDKTVVQTSANGLSVQTQTDVDGDGVWDVTRMEGTVLNADGTRYEVVADLNSNGSKRAQKLIWTSANGLSKTVYMDVNGDGAWDTTMWDVVALNADGSKTEISSETNANGALRGRSITTTSSDGKTTSINRDVDGDGITDQTETIALQANGDTVDTLSDLSRTGALQSKRITTTSANGLVATVTYDNNGDGAVDRTETDVTVLNSDGSRVETYTDYNGTTAGAVVERIVKTVSASGLIVTTERTGVNGYETLNSYATDTTVLNADGSTTETVAVSATAGGALKTKVVTSTSANGLSKTTQTDVNADGRFDVTDTTVTNVDGSRVETLINLNMDGTLRQKDVLTTSRDGLTQGLQRDTNGDGVFDHFEAKSRNADGSTSDIVWDTTAAGALTSKISTTLSDDQLSKTTSVDSNGDGVVDLSRSQTTVLNVDGSQTITVADYGSAGILRDRTVTTVSADGLTKVSKIDVSGRGTSLETQNDVTLLKADGSSTRTLTNTYADGTIKDQIVTTTSDNGLTTNIVTRGYGAIAEANETITIAADGAKTDTVSLTYSNSSLTTTVTTTTSADGLIITSHETGTGMGWQQGPPLYVYGNPIPTVGLAVKSVDVTSTKVYVPSSNGSYAWYVTSPDSYSISLLGLSSGYLGAYASHSIDENGVDTWVWNESPTSTFSLYGYTFSTYNGGGAKSITIDVASEQKFVAMAERMYDTLLNRDMSESEKQFLADYITTSGAGAEFDLNKLAADVMTNKTYLPTPAGAVALGSLPPPTEFIGKYGALTDAEFIEQMSQNALGRYATLAELNNYLSQLKAGTVTRADIAVALSESSEHVADGNVHETTNNTVSGGQLVSIDHTTDKQVATDILGQLYYAALKRTMTGAEIAAQLPRILNGSATEFQIAGELIASSEFATKYGTTTDAAFVNLVFTNVYGRAPTSTESQTWAGMLTAGTISRADLLDSVARTIDHATLGGVNVTAIYVTNTGATVNTALTPVIFENGSGGTVSSSGNAITLKSNTNVTVNGSNDPVAVIGTGNQLTVNSGNVTVDASASATVTGSANKLATDVNATLSVAGHDNVVNAGGGSTVNVAGGVISTVVIGWNWVWGWPVAIYGTENHTNTINISGGKVNIAAGDTDTINGSNNDIALLGSSTITENGNNNNFVFHPGFGTDVISGFDASDTLQFDHAIFADWSHLLAASSQQGADTRITFDANNTITLSNVSLSSLTQSQVQFV</sequence>
<dbReference type="InterPro" id="IPR028994">
    <property type="entry name" value="Integrin_alpha_N"/>
</dbReference>
<proteinExistence type="predicted"/>
<protein>
    <submittedName>
        <fullName evidence="3">DUF4214 domain-containing protein</fullName>
    </submittedName>
</protein>
<gene>
    <name evidence="3" type="ORF">EHO51_00090</name>
</gene>
<dbReference type="Pfam" id="PF13946">
    <property type="entry name" value="DUF4214"/>
    <property type="match status" value="2"/>
</dbReference>
<organism evidence="3 4">
    <name type="scientific">Methylocystis rosea</name>
    <dbReference type="NCBI Taxonomy" id="173366"/>
    <lineage>
        <taxon>Bacteria</taxon>
        <taxon>Pseudomonadati</taxon>
        <taxon>Pseudomonadota</taxon>
        <taxon>Alphaproteobacteria</taxon>
        <taxon>Hyphomicrobiales</taxon>
        <taxon>Methylocystaceae</taxon>
        <taxon>Methylocystis</taxon>
    </lineage>
</organism>
<dbReference type="InterPro" id="IPR038255">
    <property type="entry name" value="PBS_linker_sf"/>
</dbReference>
<evidence type="ECO:0000256" key="1">
    <source>
        <dbReference type="SAM" id="MobiDB-lite"/>
    </source>
</evidence>
<dbReference type="Gene3D" id="3.90.930.1">
    <property type="match status" value="1"/>
</dbReference>
<feature type="compositionally biased region" description="Polar residues" evidence="1">
    <location>
        <begin position="1443"/>
        <end position="1457"/>
    </location>
</feature>
<dbReference type="SUPFAM" id="SSF69318">
    <property type="entry name" value="Integrin alpha N-terminal domain"/>
    <property type="match status" value="3"/>
</dbReference>
<dbReference type="Gene3D" id="1.10.3130.20">
    <property type="entry name" value="Phycobilisome linker domain"/>
    <property type="match status" value="1"/>
</dbReference>
<feature type="domain" description="DUF4214" evidence="2">
    <location>
        <begin position="2092"/>
        <end position="2153"/>
    </location>
</feature>
<feature type="region of interest" description="Disordered" evidence="1">
    <location>
        <begin position="1433"/>
        <end position="1464"/>
    </location>
</feature>